<protein>
    <recommendedName>
        <fullName evidence="2">F-box domain-containing protein</fullName>
    </recommendedName>
</protein>
<dbReference type="EMBL" id="JAQQAF010000009">
    <property type="protein sequence ID" value="KAJ8461344.1"/>
    <property type="molecule type" value="Genomic_DNA"/>
</dbReference>
<feature type="region of interest" description="Disordered" evidence="1">
    <location>
        <begin position="1"/>
        <end position="39"/>
    </location>
</feature>
<dbReference type="CDD" id="cd09917">
    <property type="entry name" value="F-box_SF"/>
    <property type="match status" value="1"/>
</dbReference>
<feature type="compositionally biased region" description="Basic and acidic residues" evidence="1">
    <location>
        <begin position="30"/>
        <end position="39"/>
    </location>
</feature>
<gene>
    <name evidence="3" type="ORF">OPV22_034270</name>
</gene>
<dbReference type="InterPro" id="IPR001810">
    <property type="entry name" value="F-box_dom"/>
</dbReference>
<dbReference type="Pfam" id="PF00646">
    <property type="entry name" value="F-box"/>
    <property type="match status" value="1"/>
</dbReference>
<evidence type="ECO:0000313" key="3">
    <source>
        <dbReference type="EMBL" id="KAJ8461344.1"/>
    </source>
</evidence>
<dbReference type="InterPro" id="IPR050942">
    <property type="entry name" value="F-box_BR-signaling"/>
</dbReference>
<dbReference type="SUPFAM" id="SSF50965">
    <property type="entry name" value="Galactose oxidase, central domain"/>
    <property type="match status" value="1"/>
</dbReference>
<dbReference type="PANTHER" id="PTHR44259">
    <property type="entry name" value="OS07G0183000 PROTEIN-RELATED"/>
    <property type="match status" value="1"/>
</dbReference>
<dbReference type="SUPFAM" id="SSF81383">
    <property type="entry name" value="F-box domain"/>
    <property type="match status" value="1"/>
</dbReference>
<dbReference type="InterPro" id="IPR036047">
    <property type="entry name" value="F-box-like_dom_sf"/>
</dbReference>
<keyword evidence="4" id="KW-1185">Reference proteome</keyword>
<dbReference type="SMART" id="SM00256">
    <property type="entry name" value="FBOX"/>
    <property type="match status" value="1"/>
</dbReference>
<reference evidence="3 4" key="1">
    <citation type="submission" date="2022-12" db="EMBL/GenBank/DDBJ databases">
        <title>Chromosome-scale assembly of the Ensete ventricosum genome.</title>
        <authorList>
            <person name="Dussert Y."/>
            <person name="Stocks J."/>
            <person name="Wendawek A."/>
            <person name="Woldeyes F."/>
            <person name="Nichols R.A."/>
            <person name="Borrell J.S."/>
        </authorList>
    </citation>
    <scope>NUCLEOTIDE SEQUENCE [LARGE SCALE GENOMIC DNA]</scope>
    <source>
        <strain evidence="4">cv. Maze</strain>
        <tissue evidence="3">Seeds</tissue>
    </source>
</reference>
<evidence type="ECO:0000313" key="4">
    <source>
        <dbReference type="Proteomes" id="UP001222027"/>
    </source>
</evidence>
<organism evidence="3 4">
    <name type="scientific">Ensete ventricosum</name>
    <name type="common">Abyssinian banana</name>
    <name type="synonym">Musa ensete</name>
    <dbReference type="NCBI Taxonomy" id="4639"/>
    <lineage>
        <taxon>Eukaryota</taxon>
        <taxon>Viridiplantae</taxon>
        <taxon>Streptophyta</taxon>
        <taxon>Embryophyta</taxon>
        <taxon>Tracheophyta</taxon>
        <taxon>Spermatophyta</taxon>
        <taxon>Magnoliopsida</taxon>
        <taxon>Liliopsida</taxon>
        <taxon>Zingiberales</taxon>
        <taxon>Musaceae</taxon>
        <taxon>Ensete</taxon>
    </lineage>
</organism>
<comment type="caution">
    <text evidence="3">The sequence shown here is derived from an EMBL/GenBank/DDBJ whole genome shotgun (WGS) entry which is preliminary data.</text>
</comment>
<accession>A0AAV8PWG2</accession>
<proteinExistence type="predicted"/>
<dbReference type="InterPro" id="IPR011043">
    <property type="entry name" value="Gal_Oxase/kelch_b-propeller"/>
</dbReference>
<sequence>MTKYEHQQQGGSDTNALPPISPKLAVATSDKNHKREIDENAEKTKYIPIDIVESILTEMNPRDIMRLGTVCKDWRAISVQFDPMTRKIPWLITTKVWKATCRLRSVEEDEDSFFKIKFPGIPMLWTLFYNCSHGWLVTEPDHYSPMILLNPFTSVWLQLPACKPAAPNSFVCMSSAPTHPDCILLARDYTNHLYVWRPGDESWTLEEGVLEAFDTIISFKGLFYTWNHRSWCLTIFQVLPLRLRKLVVPCPFDSHSSYVRNLSLVESCGNILLVCITEHVLQPLVVFLFRLDLEKKVWIKMESLGDQALFIVIPRNQAISVSAREVGCSANCIYLTGVWQPFPLGEFSVYNLDNHIIESFPTFIGHNQRRYGCNRFWITPSLS</sequence>
<name>A0AAV8PWG2_ENSVE</name>
<dbReference type="Pfam" id="PF03478">
    <property type="entry name" value="Beta-prop_KIB1-4"/>
    <property type="match status" value="1"/>
</dbReference>
<dbReference type="PROSITE" id="PS50181">
    <property type="entry name" value="FBOX"/>
    <property type="match status" value="1"/>
</dbReference>
<dbReference type="AlphaFoldDB" id="A0AAV8PWG2"/>
<evidence type="ECO:0000256" key="1">
    <source>
        <dbReference type="SAM" id="MobiDB-lite"/>
    </source>
</evidence>
<dbReference type="InterPro" id="IPR005174">
    <property type="entry name" value="KIB1-4_b-propeller"/>
</dbReference>
<dbReference type="PANTHER" id="PTHR44259:SF114">
    <property type="entry name" value="OS06G0707300 PROTEIN"/>
    <property type="match status" value="1"/>
</dbReference>
<dbReference type="Proteomes" id="UP001222027">
    <property type="component" value="Unassembled WGS sequence"/>
</dbReference>
<feature type="domain" description="F-box" evidence="2">
    <location>
        <begin position="41"/>
        <end position="88"/>
    </location>
</feature>
<evidence type="ECO:0000259" key="2">
    <source>
        <dbReference type="PROSITE" id="PS50181"/>
    </source>
</evidence>